<keyword evidence="1" id="KW-0812">Transmembrane</keyword>
<reference evidence="2 3" key="1">
    <citation type="submission" date="2019-11" db="EMBL/GenBank/DDBJ databases">
        <title>Gracilibacillus salitolerans sp. nov., a moderate halophile isolated from a saline soil in northwest China.</title>
        <authorList>
            <person name="Gan L."/>
        </authorList>
    </citation>
    <scope>NUCLEOTIDE SEQUENCE [LARGE SCALE GENOMIC DNA]</scope>
    <source>
        <strain evidence="2 3">SCU50</strain>
    </source>
</reference>
<feature type="transmembrane region" description="Helical" evidence="1">
    <location>
        <begin position="177"/>
        <end position="197"/>
    </location>
</feature>
<evidence type="ECO:0000313" key="3">
    <source>
        <dbReference type="Proteomes" id="UP000339690"/>
    </source>
</evidence>
<name>A0A5Q2THC2_9BACI</name>
<protein>
    <submittedName>
        <fullName evidence="2">DUF624 domain-containing protein</fullName>
    </submittedName>
</protein>
<evidence type="ECO:0000256" key="1">
    <source>
        <dbReference type="SAM" id="Phobius"/>
    </source>
</evidence>
<keyword evidence="1" id="KW-1133">Transmembrane helix</keyword>
<dbReference type="EMBL" id="CP045915">
    <property type="protein sequence ID" value="QGH33531.1"/>
    <property type="molecule type" value="Genomic_DNA"/>
</dbReference>
<evidence type="ECO:0000313" key="2">
    <source>
        <dbReference type="EMBL" id="QGH33531.1"/>
    </source>
</evidence>
<dbReference type="KEGG" id="grc:GI584_05640"/>
<dbReference type="Pfam" id="PF04854">
    <property type="entry name" value="DUF624"/>
    <property type="match status" value="1"/>
</dbReference>
<accession>A0A5Q2THC2</accession>
<keyword evidence="1" id="KW-0472">Membrane</keyword>
<gene>
    <name evidence="2" type="ORF">GI584_05640</name>
</gene>
<organism evidence="2 3">
    <name type="scientific">Gracilibacillus salitolerans</name>
    <dbReference type="NCBI Taxonomy" id="2663022"/>
    <lineage>
        <taxon>Bacteria</taxon>
        <taxon>Bacillati</taxon>
        <taxon>Bacillota</taxon>
        <taxon>Bacilli</taxon>
        <taxon>Bacillales</taxon>
        <taxon>Bacillaceae</taxon>
        <taxon>Gracilibacillus</taxon>
    </lineage>
</organism>
<feature type="transmembrane region" description="Helical" evidence="1">
    <location>
        <begin position="104"/>
        <end position="128"/>
    </location>
</feature>
<dbReference type="InterPro" id="IPR006938">
    <property type="entry name" value="DUF624"/>
</dbReference>
<feature type="transmembrane region" description="Helical" evidence="1">
    <location>
        <begin position="21"/>
        <end position="54"/>
    </location>
</feature>
<dbReference type="AlphaFoldDB" id="A0A5Q2THC2"/>
<feature type="transmembrane region" description="Helical" evidence="1">
    <location>
        <begin position="74"/>
        <end position="92"/>
    </location>
</feature>
<sequence>MFTNYMSGFYRLSEWIMRMAILNLLWLLFTLIGGVIFGFGPSTAAMFAIVRKWIQRQEDVPLFKTFWNLFKEEFVRANILSFILIAVGYILFIDLRFFLMQDGFIFRILSFVMIILSFIYVITALYIFPVFVHYNLKLVQYLRNAFLIAIATPFLTILMIMSLVLIYLLLVYIPGLIPFFGGSCFSFCLMWIAYLSISKVEAANETVN</sequence>
<proteinExistence type="predicted"/>
<dbReference type="RefSeq" id="WP_153790554.1">
    <property type="nucleotide sequence ID" value="NZ_CP045915.1"/>
</dbReference>
<dbReference type="Proteomes" id="UP000339690">
    <property type="component" value="Chromosome"/>
</dbReference>
<feature type="transmembrane region" description="Helical" evidence="1">
    <location>
        <begin position="148"/>
        <end position="170"/>
    </location>
</feature>
<keyword evidence="3" id="KW-1185">Reference proteome</keyword>